<keyword evidence="6" id="KW-0653">Protein transport</keyword>
<keyword evidence="5 7" id="KW-0472">Membrane</keyword>
<reference evidence="9 10" key="1">
    <citation type="journal article" date="2018" name="MBio">
        <title>Insights into the evolution of host association through the isolation and characterization of a novel human periodontal pathobiont, Desulfobulbus oralis.</title>
        <authorList>
            <person name="Cross K.L."/>
            <person name="Chirania P."/>
            <person name="Xiong W."/>
            <person name="Beall C.J."/>
            <person name="Elkins J.G."/>
            <person name="Giannone R.J."/>
            <person name="Griffen A.L."/>
            <person name="Guss A.M."/>
            <person name="Hettich R.L."/>
            <person name="Joshi S.S."/>
            <person name="Mokrzan E.M."/>
            <person name="Martin R.K."/>
            <person name="Zhulin I.B."/>
            <person name="Leys E.J."/>
            <person name="Podar M."/>
        </authorList>
    </citation>
    <scope>NUCLEOTIDE SEQUENCE [LARGE SCALE GENOMIC DNA]</scope>
    <source>
        <strain evidence="9 10">ORNL</strain>
    </source>
</reference>
<feature type="transmembrane region" description="Helical" evidence="7">
    <location>
        <begin position="122"/>
        <end position="145"/>
    </location>
</feature>
<dbReference type="RefSeq" id="WP_017865692.1">
    <property type="nucleotide sequence ID" value="NZ_CP021255.1"/>
</dbReference>
<evidence type="ECO:0000256" key="7">
    <source>
        <dbReference type="SAM" id="Phobius"/>
    </source>
</evidence>
<dbReference type="InterPro" id="IPR050790">
    <property type="entry name" value="ExbB/TolQ_transport"/>
</dbReference>
<dbReference type="OrthoDB" id="9805133at2"/>
<keyword evidence="6" id="KW-0813">Transport</keyword>
<comment type="similarity">
    <text evidence="6">Belongs to the exbB/tolQ family.</text>
</comment>
<feature type="transmembrane region" description="Helical" evidence="7">
    <location>
        <begin position="13"/>
        <end position="35"/>
    </location>
</feature>
<evidence type="ECO:0000313" key="9">
    <source>
        <dbReference type="EMBL" id="AVD71545.1"/>
    </source>
</evidence>
<dbReference type="GO" id="GO:0005886">
    <property type="term" value="C:plasma membrane"/>
    <property type="evidence" value="ECO:0007669"/>
    <property type="project" value="UniProtKB-SubCell"/>
</dbReference>
<dbReference type="GO" id="GO:0017038">
    <property type="term" value="P:protein import"/>
    <property type="evidence" value="ECO:0007669"/>
    <property type="project" value="TreeGrafter"/>
</dbReference>
<keyword evidence="4 7" id="KW-1133">Transmembrane helix</keyword>
<dbReference type="InterPro" id="IPR002898">
    <property type="entry name" value="MotA_ExbB_proton_chnl"/>
</dbReference>
<feature type="transmembrane region" description="Helical" evidence="7">
    <location>
        <begin position="165"/>
        <end position="190"/>
    </location>
</feature>
<evidence type="ECO:0000256" key="2">
    <source>
        <dbReference type="ARBA" id="ARBA00022475"/>
    </source>
</evidence>
<sequence>MDAMINAIAEATLVSKCVLCLLLMMSVLSWAFMAGKWLALRAARKRAGDGLAAFDEARSLRIALDKLEDDMRSPLFGVTRRAVREFNRINGTGDAERLLNDNVRRALHFGIAEEMGRLRSSLALLATTANTAPFIGLFGTVWGIMHSFQAIAQMKNVSLATVAPGIAEALIATAVGLLVAIPATFGYNIFCAKLAAIEGQCINFAGQLLNRMQHESSTHARDGLTFAGEAQA</sequence>
<evidence type="ECO:0000256" key="6">
    <source>
        <dbReference type="RuleBase" id="RU004057"/>
    </source>
</evidence>
<evidence type="ECO:0000256" key="1">
    <source>
        <dbReference type="ARBA" id="ARBA00004651"/>
    </source>
</evidence>
<evidence type="ECO:0000259" key="8">
    <source>
        <dbReference type="Pfam" id="PF01618"/>
    </source>
</evidence>
<comment type="subcellular location">
    <subcellularLocation>
        <location evidence="1">Cell membrane</location>
        <topology evidence="1">Multi-pass membrane protein</topology>
    </subcellularLocation>
    <subcellularLocation>
        <location evidence="6">Membrane</location>
        <topology evidence="6">Multi-pass membrane protein</topology>
    </subcellularLocation>
</comment>
<evidence type="ECO:0000256" key="3">
    <source>
        <dbReference type="ARBA" id="ARBA00022692"/>
    </source>
</evidence>
<dbReference type="AlphaFoldDB" id="A0A2L1GPD0"/>
<keyword evidence="10" id="KW-1185">Reference proteome</keyword>
<name>A0A2L1GPD0_9BACT</name>
<evidence type="ECO:0000256" key="5">
    <source>
        <dbReference type="ARBA" id="ARBA00023136"/>
    </source>
</evidence>
<evidence type="ECO:0000256" key="4">
    <source>
        <dbReference type="ARBA" id="ARBA00022989"/>
    </source>
</evidence>
<keyword evidence="3 7" id="KW-0812">Transmembrane</keyword>
<feature type="domain" description="MotA/TolQ/ExbB proton channel" evidence="8">
    <location>
        <begin position="97"/>
        <end position="197"/>
    </location>
</feature>
<protein>
    <submittedName>
        <fullName evidence="9">Protein TolQ</fullName>
    </submittedName>
</protein>
<keyword evidence="2" id="KW-1003">Cell membrane</keyword>
<dbReference type="EMBL" id="CP021255">
    <property type="protein sequence ID" value="AVD71545.1"/>
    <property type="molecule type" value="Genomic_DNA"/>
</dbReference>
<gene>
    <name evidence="9" type="ORF">CAY53_08760</name>
</gene>
<dbReference type="PANTHER" id="PTHR30625">
    <property type="entry name" value="PROTEIN TOLQ"/>
    <property type="match status" value="1"/>
</dbReference>
<evidence type="ECO:0000313" key="10">
    <source>
        <dbReference type="Proteomes" id="UP000239867"/>
    </source>
</evidence>
<dbReference type="Proteomes" id="UP000239867">
    <property type="component" value="Chromosome"/>
</dbReference>
<organism evidence="9 10">
    <name type="scientific">Desulfobulbus oralis</name>
    <dbReference type="NCBI Taxonomy" id="1986146"/>
    <lineage>
        <taxon>Bacteria</taxon>
        <taxon>Pseudomonadati</taxon>
        <taxon>Thermodesulfobacteriota</taxon>
        <taxon>Desulfobulbia</taxon>
        <taxon>Desulfobulbales</taxon>
        <taxon>Desulfobulbaceae</taxon>
        <taxon>Desulfobulbus</taxon>
    </lineage>
</organism>
<dbReference type="KEGG" id="deo:CAY53_08760"/>
<accession>A0A2L1GPD0</accession>
<dbReference type="Pfam" id="PF01618">
    <property type="entry name" value="MotA_ExbB"/>
    <property type="match status" value="1"/>
</dbReference>
<dbReference type="PANTHER" id="PTHR30625:SF3">
    <property type="entry name" value="TOL-PAL SYSTEM PROTEIN TOLQ"/>
    <property type="match status" value="1"/>
</dbReference>
<proteinExistence type="inferred from homology"/>